<gene>
    <name evidence="3" type="ordered locus">Synpcc7942_2012</name>
</gene>
<dbReference type="InterPro" id="IPR013693">
    <property type="entry name" value="SpoIID/LytB_N"/>
</dbReference>
<evidence type="ECO:0000313" key="4">
    <source>
        <dbReference type="Proteomes" id="UP000889800"/>
    </source>
</evidence>
<dbReference type="InterPro" id="IPR013486">
    <property type="entry name" value="SpoIID/LytB"/>
</dbReference>
<dbReference type="PANTHER" id="PTHR30032">
    <property type="entry name" value="N-ACETYLMURAMOYL-L-ALANINE AMIDASE-RELATED"/>
    <property type="match status" value="1"/>
</dbReference>
<dbReference type="KEGG" id="syf:Synpcc7942_2012"/>
<protein>
    <submittedName>
        <fullName evidence="3">Stage II sporulation protein D-like</fullName>
    </submittedName>
</protein>
<dbReference type="InterPro" id="IPR051922">
    <property type="entry name" value="Bact_Sporulation_Assoc"/>
</dbReference>
<dbReference type="NCBIfam" id="TIGR02669">
    <property type="entry name" value="SpoIID_LytB"/>
    <property type="match status" value="1"/>
</dbReference>
<evidence type="ECO:0000313" key="3">
    <source>
        <dbReference type="EMBL" id="ABB58042.1"/>
    </source>
</evidence>
<dbReference type="AlphaFoldDB" id="Q31LM7"/>
<keyword evidence="4" id="KW-1185">Reference proteome</keyword>
<reference evidence="4" key="1">
    <citation type="submission" date="2005-08" db="EMBL/GenBank/DDBJ databases">
        <title>Complete sequence of chromosome 1 of Synechococcus elongatus PCC 7942.</title>
        <authorList>
            <consortium name="US DOE Joint Genome Institute"/>
            <person name="Copeland A."/>
            <person name="Lucas S."/>
            <person name="Lapidus A."/>
            <person name="Barry K."/>
            <person name="Detter J.C."/>
            <person name="Glavina T."/>
            <person name="Hammon N."/>
            <person name="Israni S."/>
            <person name="Pitluck S."/>
            <person name="Schmutz J."/>
            <person name="Larimer F."/>
            <person name="Land M."/>
            <person name="Kyrpides N."/>
            <person name="Lykidis A."/>
            <person name="Richardson P."/>
        </authorList>
    </citation>
    <scope>NUCLEOTIDE SEQUENCE [LARGE SCALE GENOMIC DNA]</scope>
    <source>
        <strain evidence="4">ATCC 33912 / PCC 7942 / FACHB-805</strain>
    </source>
</reference>
<evidence type="ECO:0000259" key="2">
    <source>
        <dbReference type="Pfam" id="PF08486"/>
    </source>
</evidence>
<dbReference type="GO" id="GO:0030288">
    <property type="term" value="C:outer membrane-bounded periplasmic space"/>
    <property type="evidence" value="ECO:0007669"/>
    <property type="project" value="TreeGrafter"/>
</dbReference>
<dbReference type="OrthoDB" id="9794671at2"/>
<name>Q31LM7_SYNE7</name>
<dbReference type="BioCyc" id="SYNEL:SYNPCC7942_2012-MONOMER"/>
<dbReference type="Proteomes" id="UP000889800">
    <property type="component" value="Chromosome"/>
</dbReference>
<dbReference type="Pfam" id="PF08486">
    <property type="entry name" value="SpoIID"/>
    <property type="match status" value="1"/>
</dbReference>
<accession>Q31LM7</accession>
<keyword evidence="1" id="KW-0732">Signal</keyword>
<evidence type="ECO:0000256" key="1">
    <source>
        <dbReference type="SAM" id="SignalP"/>
    </source>
</evidence>
<dbReference type="GO" id="GO:0030435">
    <property type="term" value="P:sporulation resulting in formation of a cellular spore"/>
    <property type="evidence" value="ECO:0007669"/>
    <property type="project" value="InterPro"/>
</dbReference>
<organism evidence="3 4">
    <name type="scientific">Synechococcus elongatus (strain ATCC 33912 / PCC 7942 / FACHB-805)</name>
    <name type="common">Anacystis nidulans R2</name>
    <dbReference type="NCBI Taxonomy" id="1140"/>
    <lineage>
        <taxon>Bacteria</taxon>
        <taxon>Bacillati</taxon>
        <taxon>Cyanobacteriota</taxon>
        <taxon>Cyanophyceae</taxon>
        <taxon>Synechococcales</taxon>
        <taxon>Synechococcaceae</taxon>
        <taxon>Synechococcus</taxon>
    </lineage>
</organism>
<feature type="domain" description="Sporulation stage II protein D amidase enhancer LytB N-terminal" evidence="2">
    <location>
        <begin position="120"/>
        <end position="210"/>
    </location>
</feature>
<feature type="chain" id="PRO_5004220498" evidence="1">
    <location>
        <begin position="32"/>
        <end position="407"/>
    </location>
</feature>
<dbReference type="PANTHER" id="PTHR30032:SF4">
    <property type="entry name" value="AMIDASE ENHANCER"/>
    <property type="match status" value="1"/>
</dbReference>
<dbReference type="eggNOG" id="COG2385">
    <property type="taxonomic scope" value="Bacteria"/>
</dbReference>
<sequence length="407" mass="44314">MPMATLRSALFASLAAIAVLPTFSPPASAQAAPTIRVGIAIARPQIRVGSSTPAIIRNEQGQQIGQLPTQQGSYAQPSANGQVQLGSFRARQIWLEPTNDGLVWIGDRWYRGRLQLILDQGAVTAINHVGLESYLYSVVGSEVYASWPTEALKAQAVAARSFVLYRRDRNRDPRFDVGNSTTWQVYKGIASEAPTTIAAVNATAGQVLTYNNRVIEAVFHASSGGHTENVEDVWSKPLPYLRGVQDYDQNAPVFNWSQSFSVQELSAKLTGVGRILQIEPLQTTPFGRIRDLRITGDRGSRVVKGDEVRRALNLRSSLFTVSSEASSNWFDFLRPNPAPQPPSQFTIIGRGYGHGLGLSQWGAYGLASQGVDYRRILSHFYQNTNLSPLGGVIAQNSSGGDLISAQD</sequence>
<dbReference type="HOGENOM" id="CLU_021203_3_3_3"/>
<proteinExistence type="predicted"/>
<feature type="signal peptide" evidence="1">
    <location>
        <begin position="1"/>
        <end position="31"/>
    </location>
</feature>
<dbReference type="STRING" id="1140.Synpcc7942_2012"/>
<dbReference type="PaxDb" id="1140-Synpcc7942_2012"/>
<dbReference type="EMBL" id="CP000100">
    <property type="protein sequence ID" value="ABB58042.1"/>
    <property type="molecule type" value="Genomic_DNA"/>
</dbReference>